<sequence length="264" mass="30478">MEIPQIPEKFFQYAEDIKATMKDTVRFKLKAAKDLKIWQSKVGGIPYLPIEEKYPCNNNGIPLQFLLQINFSETPCLPGFPENGILEFYIDANDEFMGLNFDNPTQQNGFRVLYFNSVDEDESKLNTDIEAIVSHVNFNGPISEGLQFSLDFSLEKQYITGYDYRFSKIIPAVEDNFDMIDEYNDAFPHRGHRLGGYPYFTQTDPREDAPNFHDHELLLQLDSDYFDNNDAVLWGDAGVGAFFIKPDDLIKCDFSNVIYNWDCC</sequence>
<name>A0ABD2NZA0_9CUCU</name>
<keyword evidence="2" id="KW-1185">Reference proteome</keyword>
<protein>
    <recommendedName>
        <fullName evidence="3">DUF1963 domain-containing protein</fullName>
    </recommendedName>
</protein>
<dbReference type="Gene3D" id="2.30.320.10">
    <property type="entry name" value="YwqG-like"/>
    <property type="match status" value="1"/>
</dbReference>
<accession>A0ABD2NZA0</accession>
<dbReference type="AlphaFoldDB" id="A0ABD2NZA0"/>
<dbReference type="InterPro" id="IPR035948">
    <property type="entry name" value="YwqG-like_sf"/>
</dbReference>
<evidence type="ECO:0008006" key="3">
    <source>
        <dbReference type="Google" id="ProtNLM"/>
    </source>
</evidence>
<dbReference type="Pfam" id="PF09234">
    <property type="entry name" value="DUF1963"/>
    <property type="match status" value="1"/>
</dbReference>
<evidence type="ECO:0000313" key="2">
    <source>
        <dbReference type="Proteomes" id="UP001516400"/>
    </source>
</evidence>
<dbReference type="PANTHER" id="PTHR36436">
    <property type="entry name" value="SLL5081 PROTEIN"/>
    <property type="match status" value="1"/>
</dbReference>
<dbReference type="InterPro" id="IPR015315">
    <property type="entry name" value="DUF1963"/>
</dbReference>
<evidence type="ECO:0000313" key="1">
    <source>
        <dbReference type="EMBL" id="KAL3283939.1"/>
    </source>
</evidence>
<dbReference type="SUPFAM" id="SSF103032">
    <property type="entry name" value="Hypothetical protein YwqG"/>
    <property type="match status" value="1"/>
</dbReference>
<gene>
    <name evidence="1" type="ORF">HHI36_018107</name>
</gene>
<dbReference type="EMBL" id="JABFTP020000165">
    <property type="protein sequence ID" value="KAL3283939.1"/>
    <property type="molecule type" value="Genomic_DNA"/>
</dbReference>
<proteinExistence type="predicted"/>
<reference evidence="1 2" key="1">
    <citation type="journal article" date="2021" name="BMC Biol.">
        <title>Horizontally acquired antibacterial genes associated with adaptive radiation of ladybird beetles.</title>
        <authorList>
            <person name="Li H.S."/>
            <person name="Tang X.F."/>
            <person name="Huang Y.H."/>
            <person name="Xu Z.Y."/>
            <person name="Chen M.L."/>
            <person name="Du X.Y."/>
            <person name="Qiu B.Y."/>
            <person name="Chen P.T."/>
            <person name="Zhang W."/>
            <person name="Slipinski A."/>
            <person name="Escalona H.E."/>
            <person name="Waterhouse R.M."/>
            <person name="Zwick A."/>
            <person name="Pang H."/>
        </authorList>
    </citation>
    <scope>NUCLEOTIDE SEQUENCE [LARGE SCALE GENOMIC DNA]</scope>
    <source>
        <strain evidence="1">SYSU2018</strain>
    </source>
</reference>
<comment type="caution">
    <text evidence="1">The sequence shown here is derived from an EMBL/GenBank/DDBJ whole genome shotgun (WGS) entry which is preliminary data.</text>
</comment>
<dbReference type="PANTHER" id="PTHR36436:SF6">
    <property type="entry name" value="SLL5081 PROTEIN"/>
    <property type="match status" value="1"/>
</dbReference>
<dbReference type="Proteomes" id="UP001516400">
    <property type="component" value="Unassembled WGS sequence"/>
</dbReference>
<organism evidence="1 2">
    <name type="scientific">Cryptolaemus montrouzieri</name>
    <dbReference type="NCBI Taxonomy" id="559131"/>
    <lineage>
        <taxon>Eukaryota</taxon>
        <taxon>Metazoa</taxon>
        <taxon>Ecdysozoa</taxon>
        <taxon>Arthropoda</taxon>
        <taxon>Hexapoda</taxon>
        <taxon>Insecta</taxon>
        <taxon>Pterygota</taxon>
        <taxon>Neoptera</taxon>
        <taxon>Endopterygota</taxon>
        <taxon>Coleoptera</taxon>
        <taxon>Polyphaga</taxon>
        <taxon>Cucujiformia</taxon>
        <taxon>Coccinelloidea</taxon>
        <taxon>Coccinellidae</taxon>
        <taxon>Scymninae</taxon>
        <taxon>Scymnini</taxon>
        <taxon>Cryptolaemus</taxon>
    </lineage>
</organism>